<dbReference type="InterPro" id="IPR052906">
    <property type="entry name" value="Type_IV_Methyl-Rstrct_Enzyme"/>
</dbReference>
<evidence type="ECO:0000259" key="2">
    <source>
        <dbReference type="Pfam" id="PF04471"/>
    </source>
</evidence>
<dbReference type="RefSeq" id="WP_268051475.1">
    <property type="nucleotide sequence ID" value="NZ_JAPQES010000007.1"/>
</dbReference>
<feature type="transmembrane region" description="Helical" evidence="1">
    <location>
        <begin position="12"/>
        <end position="33"/>
    </location>
</feature>
<accession>A0ABT4CTS2</accession>
<feature type="domain" description="Restriction endonuclease type IV Mrr" evidence="2">
    <location>
        <begin position="67"/>
        <end position="184"/>
    </location>
</feature>
<keyword evidence="3" id="KW-0378">Hydrolase</keyword>
<dbReference type="PANTHER" id="PTHR30015:SF7">
    <property type="entry name" value="TYPE IV METHYL-DIRECTED RESTRICTION ENZYME ECOKMRR"/>
    <property type="match status" value="1"/>
</dbReference>
<dbReference type="Gene3D" id="3.40.1350.10">
    <property type="match status" value="1"/>
</dbReference>
<dbReference type="Pfam" id="PF04471">
    <property type="entry name" value="Mrr_cat"/>
    <property type="match status" value="1"/>
</dbReference>
<dbReference type="PANTHER" id="PTHR30015">
    <property type="entry name" value="MRR RESTRICTION SYSTEM PROTEIN"/>
    <property type="match status" value="1"/>
</dbReference>
<dbReference type="Proteomes" id="UP001079657">
    <property type="component" value="Unassembled WGS sequence"/>
</dbReference>
<dbReference type="EMBL" id="JAPQES010000007">
    <property type="protein sequence ID" value="MCY6372480.1"/>
    <property type="molecule type" value="Genomic_DNA"/>
</dbReference>
<evidence type="ECO:0000313" key="4">
    <source>
        <dbReference type="Proteomes" id="UP001079657"/>
    </source>
</evidence>
<keyword evidence="1" id="KW-1133">Transmembrane helix</keyword>
<dbReference type="InterPro" id="IPR011856">
    <property type="entry name" value="tRNA_endonuc-like_dom_sf"/>
</dbReference>
<comment type="caution">
    <text evidence="3">The sequence shown here is derived from an EMBL/GenBank/DDBJ whole genome shotgun (WGS) entry which is preliminary data.</text>
</comment>
<dbReference type="InterPro" id="IPR007560">
    <property type="entry name" value="Restrct_endonuc_IV_Mrr"/>
</dbReference>
<sequence length="199" mass="22984">MNSPMDILIGYFVNLMFIVILGIALIKFIILFAKCLHKIINMFIYYRQEKKRIDNLKQGILTLEDLHDLSPNEFEHWCASFLDKQGYTNIEVTPVGPDGGKDIICYRGNLKFYVECKRYVYSKKAKYKVDLEIARKLVGAMEGNQVVDGMIITSGIITNEAIEYINSLPECFDIKLYDGKDLLKEYDNFRKLSPVTIKT</sequence>
<reference evidence="3" key="1">
    <citation type="submission" date="2022-12" db="EMBL/GenBank/DDBJ databases">
        <authorList>
            <person name="Wang J."/>
        </authorList>
    </citation>
    <scope>NUCLEOTIDE SEQUENCE</scope>
    <source>
        <strain evidence="3">HY-42-06</strain>
    </source>
</reference>
<organism evidence="3 4">
    <name type="scientific">Clostridium ganghwense</name>
    <dbReference type="NCBI Taxonomy" id="312089"/>
    <lineage>
        <taxon>Bacteria</taxon>
        <taxon>Bacillati</taxon>
        <taxon>Bacillota</taxon>
        <taxon>Clostridia</taxon>
        <taxon>Eubacteriales</taxon>
        <taxon>Clostridiaceae</taxon>
        <taxon>Clostridium</taxon>
    </lineage>
</organism>
<gene>
    <name evidence="3" type="ORF">OXH55_17770</name>
</gene>
<dbReference type="InterPro" id="IPR011335">
    <property type="entry name" value="Restrct_endonuc-II-like"/>
</dbReference>
<keyword evidence="3" id="KW-0255">Endonuclease</keyword>
<keyword evidence="1" id="KW-0812">Transmembrane</keyword>
<dbReference type="GO" id="GO:0004519">
    <property type="term" value="F:endonuclease activity"/>
    <property type="evidence" value="ECO:0007669"/>
    <property type="project" value="UniProtKB-KW"/>
</dbReference>
<name>A0ABT4CTS2_9CLOT</name>
<dbReference type="SUPFAM" id="SSF52980">
    <property type="entry name" value="Restriction endonuclease-like"/>
    <property type="match status" value="1"/>
</dbReference>
<evidence type="ECO:0000313" key="3">
    <source>
        <dbReference type="EMBL" id="MCY6372480.1"/>
    </source>
</evidence>
<evidence type="ECO:0000256" key="1">
    <source>
        <dbReference type="SAM" id="Phobius"/>
    </source>
</evidence>
<proteinExistence type="predicted"/>
<keyword evidence="1" id="KW-0472">Membrane</keyword>
<keyword evidence="3" id="KW-0540">Nuclease</keyword>
<keyword evidence="4" id="KW-1185">Reference proteome</keyword>
<protein>
    <submittedName>
        <fullName evidence="3">Restriction endonuclease</fullName>
    </submittedName>
</protein>